<dbReference type="SMART" id="SM00382">
    <property type="entry name" value="AAA"/>
    <property type="match status" value="1"/>
</dbReference>
<dbReference type="InterPro" id="IPR003593">
    <property type="entry name" value="AAA+_ATPase"/>
</dbReference>
<dbReference type="SUPFAM" id="SSF52540">
    <property type="entry name" value="P-loop containing nucleoside triphosphate hydrolases"/>
    <property type="match status" value="1"/>
</dbReference>
<name>A0A2H0BRX1_9BACT</name>
<evidence type="ECO:0000256" key="4">
    <source>
        <dbReference type="ARBA" id="ARBA00022840"/>
    </source>
</evidence>
<dbReference type="PROSITE" id="PS00211">
    <property type="entry name" value="ABC_TRANSPORTER_1"/>
    <property type="match status" value="1"/>
</dbReference>
<dbReference type="Gene3D" id="3.40.50.300">
    <property type="entry name" value="P-loop containing nucleotide triphosphate hydrolases"/>
    <property type="match status" value="1"/>
</dbReference>
<dbReference type="AlphaFoldDB" id="A0A2H0BRX1"/>
<dbReference type="InterPro" id="IPR003439">
    <property type="entry name" value="ABC_transporter-like_ATP-bd"/>
</dbReference>
<dbReference type="InterPro" id="IPR027417">
    <property type="entry name" value="P-loop_NTPase"/>
</dbReference>
<evidence type="ECO:0000313" key="7">
    <source>
        <dbReference type="Proteomes" id="UP000231581"/>
    </source>
</evidence>
<comment type="similarity">
    <text evidence="1">Belongs to the ABC transporter superfamily.</text>
</comment>
<evidence type="ECO:0000313" key="6">
    <source>
        <dbReference type="EMBL" id="PIP60391.1"/>
    </source>
</evidence>
<keyword evidence="4 6" id="KW-0067">ATP-binding</keyword>
<reference evidence="6 7" key="1">
    <citation type="submission" date="2017-09" db="EMBL/GenBank/DDBJ databases">
        <title>Depth-based differentiation of microbial function through sediment-hosted aquifers and enrichment of novel symbionts in the deep terrestrial subsurface.</title>
        <authorList>
            <person name="Probst A.J."/>
            <person name="Ladd B."/>
            <person name="Jarett J.K."/>
            <person name="Geller-Mcgrath D.E."/>
            <person name="Sieber C.M."/>
            <person name="Emerson J.B."/>
            <person name="Anantharaman K."/>
            <person name="Thomas B.C."/>
            <person name="Malmstrom R."/>
            <person name="Stieglmeier M."/>
            <person name="Klingl A."/>
            <person name="Woyke T."/>
            <person name="Ryan C.M."/>
            <person name="Banfield J.F."/>
        </authorList>
    </citation>
    <scope>NUCLEOTIDE SEQUENCE [LARGE SCALE GENOMIC DNA]</scope>
    <source>
        <strain evidence="6">CG22_combo_CG10-13_8_21_14_all_47_17</strain>
    </source>
</reference>
<dbReference type="EMBL" id="PCSZ01000067">
    <property type="protein sequence ID" value="PIP60391.1"/>
    <property type="molecule type" value="Genomic_DNA"/>
</dbReference>
<organism evidence="6 7">
    <name type="scientific">Candidatus Uhrbacteria bacterium CG22_combo_CG10-13_8_21_14_all_47_17</name>
    <dbReference type="NCBI Taxonomy" id="1975041"/>
    <lineage>
        <taxon>Bacteria</taxon>
        <taxon>Candidatus Uhriibacteriota</taxon>
    </lineage>
</organism>
<dbReference type="Pfam" id="PF00005">
    <property type="entry name" value="ABC_tran"/>
    <property type="match status" value="1"/>
</dbReference>
<proteinExistence type="inferred from homology"/>
<gene>
    <name evidence="6" type="ORF">COX00_03525</name>
</gene>
<dbReference type="InterPro" id="IPR017911">
    <property type="entry name" value="MacB-like_ATP-bd"/>
</dbReference>
<dbReference type="FunFam" id="3.40.50.300:FF:000032">
    <property type="entry name" value="Export ABC transporter ATP-binding protein"/>
    <property type="match status" value="1"/>
</dbReference>
<dbReference type="Proteomes" id="UP000231581">
    <property type="component" value="Unassembled WGS sequence"/>
</dbReference>
<dbReference type="GO" id="GO:0022857">
    <property type="term" value="F:transmembrane transporter activity"/>
    <property type="evidence" value="ECO:0007669"/>
    <property type="project" value="UniProtKB-ARBA"/>
</dbReference>
<dbReference type="PROSITE" id="PS50893">
    <property type="entry name" value="ABC_TRANSPORTER_2"/>
    <property type="match status" value="1"/>
</dbReference>
<dbReference type="GO" id="GO:0005524">
    <property type="term" value="F:ATP binding"/>
    <property type="evidence" value="ECO:0007669"/>
    <property type="project" value="UniProtKB-KW"/>
</dbReference>
<evidence type="ECO:0000256" key="2">
    <source>
        <dbReference type="ARBA" id="ARBA00022448"/>
    </source>
</evidence>
<accession>A0A2H0BRX1</accession>
<dbReference type="PANTHER" id="PTHR42798:SF2">
    <property type="entry name" value="ABC TRANSPORTER ATP-BINDING PROTEIN MG467-RELATED"/>
    <property type="match status" value="1"/>
</dbReference>
<feature type="domain" description="ABC transporter" evidence="5">
    <location>
        <begin position="2"/>
        <end position="238"/>
    </location>
</feature>
<sequence length="239" mass="26672">MIEVRDLKKDYVNGEIITSVLHGLSFKIPKGQFVAIMGPSGSGKSTLMHILGFLDTPTGGKYFFGRHDVSTLTEEQLAYMRAEHIGFIFQAFNLLPKTSVFENVMLALLYSDINKQDRKQRALEAIETVGLGHRVHNLSNQLSGGERQRVAIARAIVTRPTVIFADEPTGNLDSKSGKQIMDTLAELNETKGHTIVLVTHETYTAAYAERILRMQDGRLLKDEKVVNRRFPGDGTELLK</sequence>
<dbReference type="PANTHER" id="PTHR42798">
    <property type="entry name" value="LIPOPROTEIN-RELEASING SYSTEM ATP-BINDING PROTEIN LOLD"/>
    <property type="match status" value="1"/>
</dbReference>
<dbReference type="GO" id="GO:0098796">
    <property type="term" value="C:membrane protein complex"/>
    <property type="evidence" value="ECO:0007669"/>
    <property type="project" value="UniProtKB-ARBA"/>
</dbReference>
<evidence type="ECO:0000259" key="5">
    <source>
        <dbReference type="PROSITE" id="PS50893"/>
    </source>
</evidence>
<dbReference type="GO" id="GO:0016887">
    <property type="term" value="F:ATP hydrolysis activity"/>
    <property type="evidence" value="ECO:0007669"/>
    <property type="project" value="InterPro"/>
</dbReference>
<dbReference type="InterPro" id="IPR017871">
    <property type="entry name" value="ABC_transporter-like_CS"/>
</dbReference>
<keyword evidence="3" id="KW-0547">Nucleotide-binding</keyword>
<evidence type="ECO:0000256" key="3">
    <source>
        <dbReference type="ARBA" id="ARBA00022741"/>
    </source>
</evidence>
<protein>
    <submittedName>
        <fullName evidence="6">Macrolide ABC transporter ATP-binding protein</fullName>
    </submittedName>
</protein>
<dbReference type="CDD" id="cd03255">
    <property type="entry name" value="ABC_MJ0796_LolCDE_FtsE"/>
    <property type="match status" value="1"/>
</dbReference>
<comment type="caution">
    <text evidence="6">The sequence shown here is derived from an EMBL/GenBank/DDBJ whole genome shotgun (WGS) entry which is preliminary data.</text>
</comment>
<keyword evidence="2" id="KW-0813">Transport</keyword>
<evidence type="ECO:0000256" key="1">
    <source>
        <dbReference type="ARBA" id="ARBA00005417"/>
    </source>
</evidence>